<reference evidence="4" key="2">
    <citation type="submission" date="2025-08" db="UniProtKB">
        <authorList>
            <consortium name="Ensembl"/>
        </authorList>
    </citation>
    <scope>IDENTIFICATION</scope>
</reference>
<dbReference type="GO" id="GO:0006302">
    <property type="term" value="P:double-strand break repair"/>
    <property type="evidence" value="ECO:0007669"/>
    <property type="project" value="TreeGrafter"/>
</dbReference>
<evidence type="ECO:0000256" key="1">
    <source>
        <dbReference type="ARBA" id="ARBA00022705"/>
    </source>
</evidence>
<accession>A0A8C2RKR6</accession>
<dbReference type="SMART" id="SM00482">
    <property type="entry name" value="POLAc"/>
    <property type="match status" value="1"/>
</dbReference>
<dbReference type="InterPro" id="IPR001098">
    <property type="entry name" value="DNA-dir_DNA_pol_A_palm_dom"/>
</dbReference>
<dbReference type="InterPro" id="IPR040940">
    <property type="entry name" value="DNA_pol_P_Exo"/>
</dbReference>
<proteinExistence type="predicted"/>
<dbReference type="Gene3D" id="1.10.150.20">
    <property type="entry name" value="5' to 3' exonuclease, C-terminal subdomain"/>
    <property type="match status" value="1"/>
</dbReference>
<evidence type="ECO:0000256" key="2">
    <source>
        <dbReference type="SAM" id="MobiDB-lite"/>
    </source>
</evidence>
<dbReference type="InterPro" id="IPR002298">
    <property type="entry name" value="DNA_polymerase_A"/>
</dbReference>
<name>A0A8C2RKR6_CAPHI</name>
<sequence>MKMENYEAFVGSDLCKIPLSSAAQKIMSAMHSGGLVESENWRESEKTADVVDKFSVKCSALPEDGKTQSLEKENLHLLTSQPSGVSTKFCPQSSGMRVTDQLSADQNQKGISSAAPSRCSVPQCDQQASVLQKMERKRKHLPKENITNENNRESTNLTGNHVSCNNSSAKTSKLVILEEGAGEVETYLNSRHRKAFTTDFCDIRHLDALEQSRLTEMLKQAATVVVTLLYEDGSTQLRAGQALVSSVKGIVMLLRSHPEEGSSPLTSPASDNVPEDTPSDQCIYIKTEHSPIWGQEQEAHHQFAKNVLLEVLKCKRPVICFNAKDFVRTALQLIGDDGGWKCVADFVGLDPRIAAWLIDPTDAAPSFEDLVAKYLGNPTTLAVNSTDGSSSRKTVVSLMESHRIRVNKEEMERTSALLGSRLKELEREAHFVAGERFLITSNHQLREVKLSFGSLVEHASYSWDALPTTGLRRLPSTSEAVLNALQDLHPLPKIILEYRQVRGPRDTQNHHGGSPDRILKGQFTGTVSGRLSAKHPNIQGISKHPIQITKPQNFKELCLTDFSQIELRILAHLSGDPELLKLFQESERDDVFSTLTSQWKDISPDRVTHADREQTKKVVYSVVYGAGKDRLAACLGVPAQEAARFLESFLQKYKKIKDFTQATLARCQQTGYVESIMGRRRPLPRIRAHDPQLRAQAERQAVNFVVQGSAADLCKMAMICVFTAVATSPTLTARLLAQIHDELLFEVEDSQLPEFTALVQGTMEALQHVPALELQLQVPLKVSLSVGRSWGHLVPLQGAPGPTNIPPSLQATAGPPPALERRPLRLHFLPSFGP</sequence>
<feature type="domain" description="DNA-directed DNA polymerase family A palm" evidence="3">
    <location>
        <begin position="516"/>
        <end position="751"/>
    </location>
</feature>
<dbReference type="SUPFAM" id="SSF56672">
    <property type="entry name" value="DNA/RNA polymerases"/>
    <property type="match status" value="1"/>
</dbReference>
<dbReference type="Ensembl" id="ENSCHIT00010041586.1">
    <property type="protein sequence ID" value="ENSCHIP00010029521.1"/>
    <property type="gene ID" value="ENSCHIG00010021966.1"/>
</dbReference>
<dbReference type="Gene3D" id="1.20.1060.10">
    <property type="entry name" value="Taq DNA Polymerase, Chain T, domain 4"/>
    <property type="match status" value="1"/>
</dbReference>
<dbReference type="CDD" id="cd08638">
    <property type="entry name" value="DNA_pol_A_theta"/>
    <property type="match status" value="1"/>
</dbReference>
<evidence type="ECO:0000259" key="3">
    <source>
        <dbReference type="SMART" id="SM00482"/>
    </source>
</evidence>
<dbReference type="PRINTS" id="PR00868">
    <property type="entry name" value="DNAPOLI"/>
</dbReference>
<evidence type="ECO:0000313" key="4">
    <source>
        <dbReference type="Ensembl" id="ENSCHIP00010029521.1"/>
    </source>
</evidence>
<dbReference type="Pfam" id="PF00476">
    <property type="entry name" value="DNA_pol_A"/>
    <property type="match status" value="1"/>
</dbReference>
<dbReference type="Gene3D" id="3.30.70.370">
    <property type="match status" value="1"/>
</dbReference>
<dbReference type="GO" id="GO:0003677">
    <property type="term" value="F:DNA binding"/>
    <property type="evidence" value="ECO:0007669"/>
    <property type="project" value="InterPro"/>
</dbReference>
<reference evidence="4" key="1">
    <citation type="submission" date="2019-03" db="EMBL/GenBank/DDBJ databases">
        <title>Genome sequencing and reference-guided assembly of Black Bengal Goat (Capra hircus).</title>
        <authorList>
            <person name="Siddiki A.Z."/>
            <person name="Baten A."/>
            <person name="Billah M."/>
            <person name="Alam M.A.U."/>
            <person name="Shawrob K.S.M."/>
            <person name="Saha S."/>
            <person name="Chowdhury M."/>
            <person name="Rahman A.H."/>
            <person name="Stear M."/>
            <person name="Miah G."/>
            <person name="Das G.B."/>
            <person name="Hossain M.M."/>
            <person name="Kumkum M."/>
            <person name="Islam M.S."/>
            <person name="Mollah A.M."/>
            <person name="Ahsan A."/>
            <person name="Tusar F."/>
            <person name="Khan M.K.I."/>
        </authorList>
    </citation>
    <scope>NUCLEOTIDE SEQUENCE [LARGE SCALE GENOMIC DNA]</scope>
</reference>
<dbReference type="AlphaFoldDB" id="A0A8C2RKR6"/>
<dbReference type="Pfam" id="PF18049">
    <property type="entry name" value="DNA_pol_P_Exo"/>
    <property type="match status" value="1"/>
</dbReference>
<protein>
    <recommendedName>
        <fullName evidence="3">DNA-directed DNA polymerase family A palm domain-containing protein</fullName>
    </recommendedName>
</protein>
<dbReference type="GO" id="GO:0006261">
    <property type="term" value="P:DNA-templated DNA replication"/>
    <property type="evidence" value="ECO:0007669"/>
    <property type="project" value="InterPro"/>
</dbReference>
<dbReference type="PANTHER" id="PTHR10133:SF27">
    <property type="entry name" value="DNA POLYMERASE NU"/>
    <property type="match status" value="1"/>
</dbReference>
<keyword evidence="1" id="KW-0235">DNA replication</keyword>
<dbReference type="FunFam" id="1.10.150.20:FF:000002">
    <property type="entry name" value="DNA polymerase I"/>
    <property type="match status" value="1"/>
</dbReference>
<dbReference type="InterPro" id="IPR043502">
    <property type="entry name" value="DNA/RNA_pol_sf"/>
</dbReference>
<dbReference type="GO" id="GO:0003887">
    <property type="term" value="F:DNA-directed DNA polymerase activity"/>
    <property type="evidence" value="ECO:0007669"/>
    <property type="project" value="InterPro"/>
</dbReference>
<feature type="region of interest" description="Disordered" evidence="2">
    <location>
        <begin position="258"/>
        <end position="277"/>
    </location>
</feature>
<organism evidence="4">
    <name type="scientific">Capra hircus</name>
    <name type="common">Goat</name>
    <dbReference type="NCBI Taxonomy" id="9925"/>
    <lineage>
        <taxon>Eukaryota</taxon>
        <taxon>Metazoa</taxon>
        <taxon>Chordata</taxon>
        <taxon>Craniata</taxon>
        <taxon>Vertebrata</taxon>
        <taxon>Euteleostomi</taxon>
        <taxon>Mammalia</taxon>
        <taxon>Eutheria</taxon>
        <taxon>Laurasiatheria</taxon>
        <taxon>Artiodactyla</taxon>
        <taxon>Ruminantia</taxon>
        <taxon>Pecora</taxon>
        <taxon>Bovidae</taxon>
        <taxon>Caprinae</taxon>
        <taxon>Capra</taxon>
    </lineage>
</organism>
<dbReference type="PANTHER" id="PTHR10133">
    <property type="entry name" value="DNA POLYMERASE I"/>
    <property type="match status" value="1"/>
</dbReference>